<dbReference type="AlphaFoldDB" id="A0A5Q3G9K2"/>
<keyword evidence="6 8" id="KW-0408">Iron</keyword>
<dbReference type="SUPFAM" id="SSF48264">
    <property type="entry name" value="Cytochrome P450"/>
    <property type="match status" value="1"/>
</dbReference>
<evidence type="ECO:0000313" key="9">
    <source>
        <dbReference type="EMBL" id="VTT82633.1"/>
    </source>
</evidence>
<dbReference type="InterPro" id="IPR001128">
    <property type="entry name" value="Cyt_P450"/>
</dbReference>
<feature type="binding site" description="axial binding residue" evidence="8">
    <location>
        <position position="525"/>
    </location>
    <ligand>
        <name>heme</name>
        <dbReference type="ChEBI" id="CHEBI:30413"/>
    </ligand>
    <ligandPart>
        <name>Fe</name>
        <dbReference type="ChEBI" id="CHEBI:18248"/>
    </ligandPart>
</feature>
<comment type="pathway">
    <text evidence="2">Secondary metabolite biosynthesis.</text>
</comment>
<evidence type="ECO:0000256" key="6">
    <source>
        <dbReference type="ARBA" id="ARBA00023004"/>
    </source>
</evidence>
<dbReference type="GO" id="GO:0004497">
    <property type="term" value="F:monooxygenase activity"/>
    <property type="evidence" value="ECO:0007669"/>
    <property type="project" value="UniProtKB-KW"/>
</dbReference>
<evidence type="ECO:0000256" key="1">
    <source>
        <dbReference type="ARBA" id="ARBA00001971"/>
    </source>
</evidence>
<dbReference type="PRINTS" id="PR00385">
    <property type="entry name" value="P450"/>
</dbReference>
<dbReference type="PANTHER" id="PTHR24305:SF107">
    <property type="entry name" value="P450, PUTATIVE (EUROFUNG)-RELATED"/>
    <property type="match status" value="1"/>
</dbReference>
<dbReference type="EMBL" id="CABFJX010000416">
    <property type="protein sequence ID" value="VTT82633.1"/>
    <property type="molecule type" value="Genomic_DNA"/>
</dbReference>
<accession>A0A5Q3G9K2</accession>
<dbReference type="GO" id="GO:0016705">
    <property type="term" value="F:oxidoreductase activity, acting on paired donors, with incorporation or reduction of molecular oxygen"/>
    <property type="evidence" value="ECO:0007669"/>
    <property type="project" value="InterPro"/>
</dbReference>
<dbReference type="InterPro" id="IPR036396">
    <property type="entry name" value="Cyt_P450_sf"/>
</dbReference>
<dbReference type="PANTHER" id="PTHR24305">
    <property type="entry name" value="CYTOCHROME P450"/>
    <property type="match status" value="1"/>
</dbReference>
<evidence type="ECO:0000256" key="8">
    <source>
        <dbReference type="PIRSR" id="PIRSR602401-1"/>
    </source>
</evidence>
<reference evidence="9" key="1">
    <citation type="submission" date="2019-05" db="EMBL/GenBank/DDBJ databases">
        <authorList>
            <person name="Piombo E."/>
        </authorList>
    </citation>
    <scope>NUCLEOTIDE SEQUENCE</scope>
    <source>
        <strain evidence="9">C2S</strain>
    </source>
</reference>
<comment type="cofactor">
    <cofactor evidence="1 8">
        <name>heme</name>
        <dbReference type="ChEBI" id="CHEBI:30413"/>
    </cofactor>
</comment>
<evidence type="ECO:0000256" key="4">
    <source>
        <dbReference type="ARBA" id="ARBA00022723"/>
    </source>
</evidence>
<gene>
    <name evidence="9" type="ORF">C2S_12581</name>
</gene>
<dbReference type="InterPro" id="IPR002401">
    <property type="entry name" value="Cyt_P450_E_grp-I"/>
</dbReference>
<dbReference type="GO" id="GO:0020037">
    <property type="term" value="F:heme binding"/>
    <property type="evidence" value="ECO:0007669"/>
    <property type="project" value="InterPro"/>
</dbReference>
<dbReference type="Proteomes" id="UP000760494">
    <property type="component" value="Unassembled WGS sequence"/>
</dbReference>
<dbReference type="InterPro" id="IPR050121">
    <property type="entry name" value="Cytochrome_P450_monoxygenase"/>
</dbReference>
<organism evidence="9 10">
    <name type="scientific">Fusarium fujikuroi</name>
    <name type="common">Bakanae and foot rot disease fungus</name>
    <name type="synonym">Gibberella fujikuroi</name>
    <dbReference type="NCBI Taxonomy" id="5127"/>
    <lineage>
        <taxon>Eukaryota</taxon>
        <taxon>Fungi</taxon>
        <taxon>Dikarya</taxon>
        <taxon>Ascomycota</taxon>
        <taxon>Pezizomycotina</taxon>
        <taxon>Sordariomycetes</taxon>
        <taxon>Hypocreomycetidae</taxon>
        <taxon>Hypocreales</taxon>
        <taxon>Nectriaceae</taxon>
        <taxon>Fusarium</taxon>
        <taxon>Fusarium fujikuroi species complex</taxon>
    </lineage>
</organism>
<dbReference type="Gene3D" id="1.10.630.10">
    <property type="entry name" value="Cytochrome P450"/>
    <property type="match status" value="1"/>
</dbReference>
<dbReference type="Pfam" id="PF00067">
    <property type="entry name" value="p450"/>
    <property type="match status" value="1"/>
</dbReference>
<keyword evidence="4 8" id="KW-0479">Metal-binding</keyword>
<dbReference type="CDD" id="cd11051">
    <property type="entry name" value="CYP59-like"/>
    <property type="match status" value="1"/>
</dbReference>
<dbReference type="GO" id="GO:0005506">
    <property type="term" value="F:iron ion binding"/>
    <property type="evidence" value="ECO:0007669"/>
    <property type="project" value="InterPro"/>
</dbReference>
<evidence type="ECO:0000256" key="5">
    <source>
        <dbReference type="ARBA" id="ARBA00023002"/>
    </source>
</evidence>
<evidence type="ECO:0000256" key="2">
    <source>
        <dbReference type="ARBA" id="ARBA00005179"/>
    </source>
</evidence>
<evidence type="ECO:0000313" key="10">
    <source>
        <dbReference type="Proteomes" id="UP000760494"/>
    </source>
</evidence>
<evidence type="ECO:0000256" key="3">
    <source>
        <dbReference type="ARBA" id="ARBA00022617"/>
    </source>
</evidence>
<keyword evidence="3 8" id="KW-0349">Heme</keyword>
<protein>
    <submittedName>
        <fullName evidence="9">Uncharacterized protein</fullName>
    </submittedName>
</protein>
<name>A0A5Q3G9K2_FUSFU</name>
<dbReference type="PRINTS" id="PR00463">
    <property type="entry name" value="EP450I"/>
</dbReference>
<comment type="caution">
    <text evidence="9">The sequence shown here is derived from an EMBL/GenBank/DDBJ whole genome shotgun (WGS) entry which is preliminary data.</text>
</comment>
<keyword evidence="7" id="KW-0503">Monooxygenase</keyword>
<sequence length="600" mass="68389">MWLLGLQDDGSSLLTRLLRFSGVILAALLAYAFRKGYRVRKKFQALKDQGIPIMKHSMILGHLEVVGKLVSTLPPDAHGDYLMLKIQENWRELFPQCTKCPPVAYIDTWPFTAPMVISLSANVSAQFTQEHSLPKAYEQKHVLYPLTKNRDLASMEGAEWKVWRKRLSPAFSIQNINSRLPDILEEVEDFANVLKSKAGKDGEWGEVFPLGDATANLTLDVIIRLFLFADVKYWIPITSQRNIRIHEQWGRSSPVCAALLDSISRLYFFVNPANFIQYCNPWRHFRLWQNYRTLVKSFTPALQERMNKLQQDRTAKGKTLVDLIVQALEAERAEQKGAGQDSRDQSSMELDADFLEMAIGQINTFLFAGFDITAATIAWLFRLLSEYPDVLAKLREEHDAVLSPNAWGAADVIRENPQLLNQLPYTLAVLRESMRYHTNVGSMRRGEPGFFLVGPPGSDPGFEGKKLPTEDFIVWDGSYAIHRDPDIWHRAWEFLPERFLVTDPEDPLYPPPNGWRSFEAGPRVCIGQHLATVEIKLAMVLVARCFDVECAWEEWDQINGTTNSEKARPTVWGDRCYQVGTDSPPRVKNGMPVHVRTRGL</sequence>
<evidence type="ECO:0000256" key="7">
    <source>
        <dbReference type="ARBA" id="ARBA00023033"/>
    </source>
</evidence>
<keyword evidence="5" id="KW-0560">Oxidoreductase</keyword>
<proteinExistence type="predicted"/>